<dbReference type="InterPro" id="IPR011991">
    <property type="entry name" value="ArsR-like_HTH"/>
</dbReference>
<dbReference type="GO" id="GO:0006355">
    <property type="term" value="P:regulation of DNA-templated transcription"/>
    <property type="evidence" value="ECO:0007669"/>
    <property type="project" value="UniProtKB-ARBA"/>
</dbReference>
<organism evidence="2 3">
    <name type="scientific">Paludibaculum fermentans</name>
    <dbReference type="NCBI Taxonomy" id="1473598"/>
    <lineage>
        <taxon>Bacteria</taxon>
        <taxon>Pseudomonadati</taxon>
        <taxon>Acidobacteriota</taxon>
        <taxon>Terriglobia</taxon>
        <taxon>Bryobacterales</taxon>
        <taxon>Bryobacteraceae</taxon>
        <taxon>Paludibaculum</taxon>
    </lineage>
</organism>
<feature type="domain" description="Winged helix DNA-binding" evidence="1">
    <location>
        <begin position="13"/>
        <end position="89"/>
    </location>
</feature>
<accession>A0A7S7NUR1</accession>
<sequence>MNDLDRVIHEPARLLIVALLASVKESDFLWLQKESELTKGNLSSHLAKLEEAGYVEVEKSFRGKIPLTVLRLTKDGRAAFVEYKKRMNGLLGRAGA</sequence>
<reference evidence="2 3" key="1">
    <citation type="submission" date="2020-10" db="EMBL/GenBank/DDBJ databases">
        <title>Complete genome sequence of Paludibaculum fermentans P105T, a facultatively anaerobic acidobacterium capable of dissimilatory Fe(III) reduction.</title>
        <authorList>
            <person name="Dedysh S.N."/>
            <person name="Beletsky A.V."/>
            <person name="Kulichevskaya I.S."/>
            <person name="Mardanov A.V."/>
            <person name="Ravin N.V."/>
        </authorList>
    </citation>
    <scope>NUCLEOTIDE SEQUENCE [LARGE SCALE GENOMIC DNA]</scope>
    <source>
        <strain evidence="2 3">P105</strain>
    </source>
</reference>
<dbReference type="InterPro" id="IPR036388">
    <property type="entry name" value="WH-like_DNA-bd_sf"/>
</dbReference>
<dbReference type="Proteomes" id="UP000593892">
    <property type="component" value="Chromosome"/>
</dbReference>
<evidence type="ECO:0000259" key="1">
    <source>
        <dbReference type="Pfam" id="PF13601"/>
    </source>
</evidence>
<dbReference type="AlphaFoldDB" id="A0A7S7NUR1"/>
<dbReference type="Gene3D" id="1.10.10.10">
    <property type="entry name" value="Winged helix-like DNA-binding domain superfamily/Winged helix DNA-binding domain"/>
    <property type="match status" value="1"/>
</dbReference>
<dbReference type="RefSeq" id="WP_194451758.1">
    <property type="nucleotide sequence ID" value="NZ_CP063849.1"/>
</dbReference>
<dbReference type="InterPro" id="IPR027395">
    <property type="entry name" value="WH_DNA-bd_dom"/>
</dbReference>
<dbReference type="Pfam" id="PF13601">
    <property type="entry name" value="HTH_34"/>
    <property type="match status" value="1"/>
</dbReference>
<name>A0A7S7NUR1_PALFE</name>
<dbReference type="KEGG" id="pfer:IRI77_09110"/>
<protein>
    <submittedName>
        <fullName evidence="2">Transcriptional regulator</fullName>
    </submittedName>
</protein>
<dbReference type="PANTHER" id="PTHR37318:SF1">
    <property type="entry name" value="BSL7504 PROTEIN"/>
    <property type="match status" value="1"/>
</dbReference>
<evidence type="ECO:0000313" key="2">
    <source>
        <dbReference type="EMBL" id="QOY90094.1"/>
    </source>
</evidence>
<dbReference type="EMBL" id="CP063849">
    <property type="protein sequence ID" value="QOY90094.1"/>
    <property type="molecule type" value="Genomic_DNA"/>
</dbReference>
<dbReference type="CDD" id="cd00090">
    <property type="entry name" value="HTH_ARSR"/>
    <property type="match status" value="1"/>
</dbReference>
<dbReference type="PANTHER" id="PTHR37318">
    <property type="entry name" value="BSL7504 PROTEIN"/>
    <property type="match status" value="1"/>
</dbReference>
<evidence type="ECO:0000313" key="3">
    <source>
        <dbReference type="Proteomes" id="UP000593892"/>
    </source>
</evidence>
<dbReference type="InterPro" id="IPR036390">
    <property type="entry name" value="WH_DNA-bd_sf"/>
</dbReference>
<proteinExistence type="predicted"/>
<keyword evidence="3" id="KW-1185">Reference proteome</keyword>
<dbReference type="SUPFAM" id="SSF46785">
    <property type="entry name" value="Winged helix' DNA-binding domain"/>
    <property type="match status" value="1"/>
</dbReference>
<gene>
    <name evidence="2" type="ORF">IRI77_09110</name>
</gene>